<sequence>MSSTDYSVPYILWWNDKAYEIDSTVFARFSKKFKRDLQNPDNQNQMDIIVNNSRGERVEEETFLAFVKACQLQPFDVTKKNVYELAFLASQNQWDVASLRTYIDEYIAKNKIDPPEVKDYLQILLDHLESNADTPEDWKNVADNINSALADERFEQVPPDVIYEILDIADRKSLSSDGLVAFVRKMLTINPQTAVPLLLRCDFDKFELQERAAIFQNPSVHTMNINFFTASAISALQNKNSITIAKRKRQQMLEFKCLEIALNKMVEEHTKEIKEQYNDEINEIKDEIYRQQAIIDKLTERINTHKQRILTAERKQASRRTPLDSKALQDLQNSVRRELQDMENSLDRSLFDHEKGMEKFVTDAETMAEKFFTQAAAESYNEVSKVTSKLSQLATDSKEIEQNSLAVKDLLGKVKSSLCAKVVRDKLRFDKFLRKTTNKFRIFEKEPRIFNLTSQDVKASEEALVQMDHHIEAYCPLRQQLPEPQPVRKHHKKQ</sequence>
<dbReference type="KEGG" id="tva:4745934"/>
<name>A2G3J1_TRIV3</name>
<reference evidence="2" key="1">
    <citation type="submission" date="2006-10" db="EMBL/GenBank/DDBJ databases">
        <authorList>
            <person name="Amadeo P."/>
            <person name="Zhao Q."/>
            <person name="Wortman J."/>
            <person name="Fraser-Liggett C."/>
            <person name="Carlton J."/>
        </authorList>
    </citation>
    <scope>NUCLEOTIDE SEQUENCE</scope>
    <source>
        <strain evidence="2">G3</strain>
    </source>
</reference>
<dbReference type="AlphaFoldDB" id="A2G3J1"/>
<dbReference type="InParanoid" id="A2G3J1"/>
<dbReference type="VEuPathDB" id="TrichDB:TVAG_384880"/>
<dbReference type="Proteomes" id="UP000001542">
    <property type="component" value="Unassembled WGS sequence"/>
</dbReference>
<organism evidence="2 3">
    <name type="scientific">Trichomonas vaginalis (strain ATCC PRA-98 / G3)</name>
    <dbReference type="NCBI Taxonomy" id="412133"/>
    <lineage>
        <taxon>Eukaryota</taxon>
        <taxon>Metamonada</taxon>
        <taxon>Parabasalia</taxon>
        <taxon>Trichomonadida</taxon>
        <taxon>Trichomonadidae</taxon>
        <taxon>Trichomonas</taxon>
    </lineage>
</organism>
<dbReference type="VEuPathDB" id="TrichDB:TVAGG3_0312950"/>
<reference evidence="2" key="2">
    <citation type="journal article" date="2007" name="Science">
        <title>Draft genome sequence of the sexually transmitted pathogen Trichomonas vaginalis.</title>
        <authorList>
            <person name="Carlton J.M."/>
            <person name="Hirt R.P."/>
            <person name="Silva J.C."/>
            <person name="Delcher A.L."/>
            <person name="Schatz M."/>
            <person name="Zhao Q."/>
            <person name="Wortman J.R."/>
            <person name="Bidwell S.L."/>
            <person name="Alsmark U.C.M."/>
            <person name="Besteiro S."/>
            <person name="Sicheritz-Ponten T."/>
            <person name="Noel C.J."/>
            <person name="Dacks J.B."/>
            <person name="Foster P.G."/>
            <person name="Simillion C."/>
            <person name="Van de Peer Y."/>
            <person name="Miranda-Saavedra D."/>
            <person name="Barton G.J."/>
            <person name="Westrop G.D."/>
            <person name="Mueller S."/>
            <person name="Dessi D."/>
            <person name="Fiori P.L."/>
            <person name="Ren Q."/>
            <person name="Paulsen I."/>
            <person name="Zhang H."/>
            <person name="Bastida-Corcuera F.D."/>
            <person name="Simoes-Barbosa A."/>
            <person name="Brown M.T."/>
            <person name="Hayes R.D."/>
            <person name="Mukherjee M."/>
            <person name="Okumura C.Y."/>
            <person name="Schneider R."/>
            <person name="Smith A.J."/>
            <person name="Vanacova S."/>
            <person name="Villalvazo M."/>
            <person name="Haas B.J."/>
            <person name="Pertea M."/>
            <person name="Feldblyum T.V."/>
            <person name="Utterback T.R."/>
            <person name="Shu C.L."/>
            <person name="Osoegawa K."/>
            <person name="de Jong P.J."/>
            <person name="Hrdy I."/>
            <person name="Horvathova L."/>
            <person name="Zubacova Z."/>
            <person name="Dolezal P."/>
            <person name="Malik S.B."/>
            <person name="Logsdon J.M. Jr."/>
            <person name="Henze K."/>
            <person name="Gupta A."/>
            <person name="Wang C.C."/>
            <person name="Dunne R.L."/>
            <person name="Upcroft J.A."/>
            <person name="Upcroft P."/>
            <person name="White O."/>
            <person name="Salzberg S.L."/>
            <person name="Tang P."/>
            <person name="Chiu C.-H."/>
            <person name="Lee Y.-S."/>
            <person name="Embley T.M."/>
            <person name="Coombs G.H."/>
            <person name="Mottram J.C."/>
            <person name="Tachezy J."/>
            <person name="Fraser-Liggett C.M."/>
            <person name="Johnson P.J."/>
        </authorList>
    </citation>
    <scope>NUCLEOTIDE SEQUENCE [LARGE SCALE GENOMIC DNA]</scope>
    <source>
        <strain evidence="2">G3</strain>
    </source>
</reference>
<evidence type="ECO:0000313" key="3">
    <source>
        <dbReference type="Proteomes" id="UP000001542"/>
    </source>
</evidence>
<dbReference type="EMBL" id="DS114330">
    <property type="protein sequence ID" value="EAX88278.1"/>
    <property type="molecule type" value="Genomic_DNA"/>
</dbReference>
<accession>A2G3J1</accession>
<proteinExistence type="predicted"/>
<dbReference type="SMR" id="A2G3J1"/>
<evidence type="ECO:0000256" key="1">
    <source>
        <dbReference type="SAM" id="Coils"/>
    </source>
</evidence>
<dbReference type="RefSeq" id="XP_001301208.1">
    <property type="nucleotide sequence ID" value="XM_001301207.1"/>
</dbReference>
<feature type="coiled-coil region" evidence="1">
    <location>
        <begin position="267"/>
        <end position="348"/>
    </location>
</feature>
<keyword evidence="1" id="KW-0175">Coiled coil</keyword>
<gene>
    <name evidence="2" type="ORF">TVAG_384880</name>
</gene>
<protein>
    <submittedName>
        <fullName evidence="2">Uncharacterized protein</fullName>
    </submittedName>
</protein>
<evidence type="ECO:0000313" key="2">
    <source>
        <dbReference type="EMBL" id="EAX88278.1"/>
    </source>
</evidence>
<keyword evidence="3" id="KW-1185">Reference proteome</keyword>